<evidence type="ECO:0000313" key="1">
    <source>
        <dbReference type="EMBL" id="CAG8648620.1"/>
    </source>
</evidence>
<proteinExistence type="predicted"/>
<comment type="caution">
    <text evidence="1">The sequence shown here is derived from an EMBL/GenBank/DDBJ whole genome shotgun (WGS) entry which is preliminary data.</text>
</comment>
<dbReference type="EMBL" id="CAJVPW010013825">
    <property type="protein sequence ID" value="CAG8648620.1"/>
    <property type="molecule type" value="Genomic_DNA"/>
</dbReference>
<accession>A0ACA9NFX3</accession>
<gene>
    <name evidence="1" type="ORF">SPELUC_LOCUS8830</name>
</gene>
<dbReference type="Proteomes" id="UP000789366">
    <property type="component" value="Unassembled WGS sequence"/>
</dbReference>
<evidence type="ECO:0000313" key="2">
    <source>
        <dbReference type="Proteomes" id="UP000789366"/>
    </source>
</evidence>
<organism evidence="1 2">
    <name type="scientific">Cetraspora pellucida</name>
    <dbReference type="NCBI Taxonomy" id="1433469"/>
    <lineage>
        <taxon>Eukaryota</taxon>
        <taxon>Fungi</taxon>
        <taxon>Fungi incertae sedis</taxon>
        <taxon>Mucoromycota</taxon>
        <taxon>Glomeromycotina</taxon>
        <taxon>Glomeromycetes</taxon>
        <taxon>Diversisporales</taxon>
        <taxon>Gigasporaceae</taxon>
        <taxon>Cetraspora</taxon>
    </lineage>
</organism>
<sequence>RDAFKTPTHTFIYESLYSQYHDDLDDLDIKNSRIWFFVFKTSYDFIRAVITGVAQQNGLIQIIGIVHTINEVFTKPEEIHEFNDIGSKTFLSLSELISPSCNRSKTKSNPPRAQNGFVIFRRDFTAYWTSCNQENNIREVSKLTSKLWKGEFSTFKLWKGINNYDIVKIYNKVSEFAKRVHGHLFPNYKYNHKKKSLRRLNLFQNHTLYYTTYNYAPYAPYNYAPYNYIQQLDINSASYYKPCNYIQQLDINLNYFKNESINNQKNMLKII</sequence>
<reference evidence="1" key="1">
    <citation type="submission" date="2021-06" db="EMBL/GenBank/DDBJ databases">
        <authorList>
            <person name="Kallberg Y."/>
            <person name="Tangrot J."/>
            <person name="Rosling A."/>
        </authorList>
    </citation>
    <scope>NUCLEOTIDE SEQUENCE</scope>
    <source>
        <strain evidence="1">28 12/20/2015</strain>
    </source>
</reference>
<keyword evidence="2" id="KW-1185">Reference proteome</keyword>
<feature type="non-terminal residue" evidence="1">
    <location>
        <position position="1"/>
    </location>
</feature>
<protein>
    <submittedName>
        <fullName evidence="1">16948_t:CDS:1</fullName>
    </submittedName>
</protein>
<name>A0ACA9NFX3_9GLOM</name>